<keyword evidence="1" id="KW-0175">Coiled coil</keyword>
<dbReference type="InterPro" id="IPR038734">
    <property type="entry name" value="YhaN_AAA"/>
</dbReference>
<dbReference type="Proteomes" id="UP000626026">
    <property type="component" value="Unassembled WGS sequence"/>
</dbReference>
<sequence length="1149" mass="121700">MRLSQLALLRYGHLSDLVLDLPAGAGLCVVHGANEAGKSTTLAAIGDALFGFGHRSAYDFLHGGPQLRLGFSLMARDGRTGRFLRRKGLKGTLRDADDAVLPDNALHPFLGGATRESFERGFGLDGARLRQGGLALAAGGGGLGESLFAAGTGLLGLRGALAGLDEDAKALVGDGRGKRRMMLALDDWKREQRRADELTVLPRSWQVAEEAHAAAVAALAALQEDATRLAAETNRLQRVRRMLPVLAGLDQVRATLRELGTPPALPADADQTLRAAITARDQAAADVRREQAEAQRLGESRAALPRDAAVLAAQDAITDLAGQQPLAAQAEADLPALRLEVAVLRAVMAEAAAALGRDAAPDALGQSVPGAAARRGVQRLMAEQAGLRADAAAAQRDLTAARERLVQAEAALLQAPAPQEPALLRETIEQVRGEGRIEAELAQATSRAAALRQDATLALRALPLWQGDAEALAACPLPLPQATEDAGAEIAASAAARTSAEAALDALAAEICTAEDALAREAAGDTLPTPAAIRATRQARDHAWRQLRHALEHGTADAAPEPDRFEELRDEADRLADRRADEAQRVAAYVMQTELRQRLLLRQGEARLALEAAHARQDAAQAAWQALWAPSGLRPASPADMAGWRRQRTEILRQHQDAAEAARQQQDLASRRDAAWARLRARLPALEAGSLAAALTEADVGCTRAESAWQAHRALQDARQREQASLPRLQAAADAAAREIEAWQARWGHAVAALGLEASCPTEAAEAALEAWTRVAEAWPAWCNGTVRIAQMEAVVSNFADAAEALRGRLGAADASPALVAAGLVRRLGAARQMEAEAASLAQRIGAHEQEAVAAQARGQEAAGRLAELRRLAGVSEDAALEPAIARARAHEAATREEACHREALAAQGDGLPESALRAEAVGADPDAIVGRLARLEEETVRLGQSREALSAERMRTETVLDGLRHGHDAAGAAQAARQALAEAGVAAERYARLHVARVLLRAGIDRFRRSQQGPLLQAASRNFAALTLQRYARLTIDEDGNGKLLLVAVRADGSECPIEALSEGTRDQLYLALRVAAVEQHALATEPLPFIADDLLVQFDDGRSLAALDLLLQLGRSTQVILFTHHDHIASMAETRAGDGVAVLRLGG</sequence>
<evidence type="ECO:0000313" key="4">
    <source>
        <dbReference type="Proteomes" id="UP000626026"/>
    </source>
</evidence>
<proteinExistence type="predicted"/>
<evidence type="ECO:0000259" key="2">
    <source>
        <dbReference type="Pfam" id="PF13514"/>
    </source>
</evidence>
<feature type="coiled-coil region" evidence="1">
    <location>
        <begin position="377"/>
        <end position="411"/>
    </location>
</feature>
<dbReference type="InterPro" id="IPR027417">
    <property type="entry name" value="P-loop_NTPase"/>
</dbReference>
<dbReference type="Pfam" id="PF13514">
    <property type="entry name" value="AAA_27"/>
    <property type="match status" value="1"/>
</dbReference>
<comment type="caution">
    <text evidence="3">The sequence shown here is derived from an EMBL/GenBank/DDBJ whole genome shotgun (WGS) entry which is preliminary data.</text>
</comment>
<dbReference type="PANTHER" id="PTHR41259">
    <property type="entry name" value="DOUBLE-STRAND BREAK REPAIR RAD50 ATPASE, PUTATIVE-RELATED"/>
    <property type="match status" value="1"/>
</dbReference>
<reference evidence="3 4" key="1">
    <citation type="journal article" date="2013" name="Int. J. Syst. Evol. Microbiol.">
        <title>Roseomonas aerophila sp. nov., isolated from air.</title>
        <authorList>
            <person name="Kim S.J."/>
            <person name="Weon H.Y."/>
            <person name="Ahn J.H."/>
            <person name="Hong S.B."/>
            <person name="Seok S.J."/>
            <person name="Whang K.S."/>
            <person name="Kwon S.W."/>
        </authorList>
    </citation>
    <scope>NUCLEOTIDE SEQUENCE [LARGE SCALE GENOMIC DNA]</scope>
    <source>
        <strain evidence="3 4">NBRC 108923</strain>
    </source>
</reference>
<dbReference type="Gene3D" id="3.40.50.300">
    <property type="entry name" value="P-loop containing nucleotide triphosphate hydrolases"/>
    <property type="match status" value="2"/>
</dbReference>
<gene>
    <name evidence="3" type="ORF">IBL26_11560</name>
</gene>
<name>A0ABR7RN11_9PROT</name>
<dbReference type="SUPFAM" id="SSF52540">
    <property type="entry name" value="P-loop containing nucleoside triphosphate hydrolases"/>
    <property type="match status" value="1"/>
</dbReference>
<evidence type="ECO:0000256" key="1">
    <source>
        <dbReference type="SAM" id="Coils"/>
    </source>
</evidence>
<feature type="domain" description="YhaN AAA" evidence="2">
    <location>
        <begin position="1"/>
        <end position="205"/>
    </location>
</feature>
<dbReference type="PANTHER" id="PTHR41259:SF1">
    <property type="entry name" value="DOUBLE-STRAND BREAK REPAIR RAD50 ATPASE, PUTATIVE-RELATED"/>
    <property type="match status" value="1"/>
</dbReference>
<accession>A0ABR7RN11</accession>
<evidence type="ECO:0000313" key="3">
    <source>
        <dbReference type="EMBL" id="MBC9207472.1"/>
    </source>
</evidence>
<dbReference type="RefSeq" id="WP_187784641.1">
    <property type="nucleotide sequence ID" value="NZ_JACTVA010000018.1"/>
</dbReference>
<keyword evidence="4" id="KW-1185">Reference proteome</keyword>
<protein>
    <submittedName>
        <fullName evidence="3">AAA family ATPase</fullName>
    </submittedName>
</protein>
<organism evidence="3 4">
    <name type="scientific">Teichococcus aerophilus</name>
    <dbReference type="NCBI Taxonomy" id="1224513"/>
    <lineage>
        <taxon>Bacteria</taxon>
        <taxon>Pseudomonadati</taxon>
        <taxon>Pseudomonadota</taxon>
        <taxon>Alphaproteobacteria</taxon>
        <taxon>Acetobacterales</taxon>
        <taxon>Roseomonadaceae</taxon>
        <taxon>Roseomonas</taxon>
    </lineage>
</organism>
<dbReference type="EMBL" id="JACTVA010000018">
    <property type="protein sequence ID" value="MBC9207472.1"/>
    <property type="molecule type" value="Genomic_DNA"/>
</dbReference>